<evidence type="ECO:0000313" key="4">
    <source>
        <dbReference type="Proteomes" id="UP000289738"/>
    </source>
</evidence>
<dbReference type="PANTHER" id="PTHR31170:SF9">
    <property type="entry name" value="PROTEIN, PUTATIVE (DUF247)-RELATED"/>
    <property type="match status" value="1"/>
</dbReference>
<accession>A0A445EHG5</accession>
<name>A0A445EHG5_ARAHY</name>
<dbReference type="PANTHER" id="PTHR31170">
    <property type="entry name" value="BNAC04G53230D PROTEIN"/>
    <property type="match status" value="1"/>
</dbReference>
<organism evidence="3 4">
    <name type="scientific">Arachis hypogaea</name>
    <name type="common">Peanut</name>
    <dbReference type="NCBI Taxonomy" id="3818"/>
    <lineage>
        <taxon>Eukaryota</taxon>
        <taxon>Viridiplantae</taxon>
        <taxon>Streptophyta</taxon>
        <taxon>Embryophyta</taxon>
        <taxon>Tracheophyta</taxon>
        <taxon>Spermatophyta</taxon>
        <taxon>Magnoliopsida</taxon>
        <taxon>eudicotyledons</taxon>
        <taxon>Gunneridae</taxon>
        <taxon>Pentapetalae</taxon>
        <taxon>rosids</taxon>
        <taxon>fabids</taxon>
        <taxon>Fabales</taxon>
        <taxon>Fabaceae</taxon>
        <taxon>Papilionoideae</taxon>
        <taxon>50 kb inversion clade</taxon>
        <taxon>dalbergioids sensu lato</taxon>
        <taxon>Dalbergieae</taxon>
        <taxon>Pterocarpus clade</taxon>
        <taxon>Arachis</taxon>
    </lineage>
</organism>
<proteinExistence type="predicted"/>
<dbReference type="STRING" id="3818.A0A445EHG5"/>
<feature type="chain" id="PRO_5019317470" evidence="2">
    <location>
        <begin position="20"/>
        <end position="510"/>
    </location>
</feature>
<keyword evidence="1" id="KW-0812">Transmembrane</keyword>
<dbReference type="Proteomes" id="UP000289738">
    <property type="component" value="Chromosome A02"/>
</dbReference>
<comment type="caution">
    <text evidence="3">The sequence shown here is derived from an EMBL/GenBank/DDBJ whole genome shotgun (WGS) entry which is preliminary data.</text>
</comment>
<dbReference type="InterPro" id="IPR004158">
    <property type="entry name" value="DUF247_pln"/>
</dbReference>
<dbReference type="EMBL" id="SDMP01000002">
    <property type="protein sequence ID" value="RYR74792.1"/>
    <property type="molecule type" value="Genomic_DNA"/>
</dbReference>
<reference evidence="3 4" key="1">
    <citation type="submission" date="2019-01" db="EMBL/GenBank/DDBJ databases">
        <title>Sequencing of cultivated peanut Arachis hypogaea provides insights into genome evolution and oil improvement.</title>
        <authorList>
            <person name="Chen X."/>
        </authorList>
    </citation>
    <scope>NUCLEOTIDE SEQUENCE [LARGE SCALE GENOMIC DNA]</scope>
    <source>
        <strain evidence="4">cv. Fuhuasheng</strain>
        <tissue evidence="3">Leaves</tissue>
    </source>
</reference>
<keyword evidence="2" id="KW-0732">Signal</keyword>
<keyword evidence="1" id="KW-0472">Membrane</keyword>
<keyword evidence="1" id="KW-1133">Transmembrane helix</keyword>
<evidence type="ECO:0000313" key="3">
    <source>
        <dbReference type="EMBL" id="RYR74792.1"/>
    </source>
</evidence>
<gene>
    <name evidence="3" type="ORF">Ahy_A02g009507</name>
</gene>
<sequence length="510" mass="59912">MSFMIRFFSFFKIFFDSHSCSLSLASCNSSLPLLIKSTWKLLTYSHKTGNIRSEVWLISWSKMTTATTDATDSTLLEMVKHVVIDVDDVEEEFTPDVCMIYTVPSKLRKMDEEEASFTTQWISIGPIHYDTKELKGMQKLKYKYLQDFSKRVSNEEAMKMKEYKSFLESEVQKIRECYAKKFPEISNEELVEIVLLDAVFIVEYFLRDWEFDHRNMLTNYVTKGIQRDLLLLENQLPLYVLEELYNKFVTLTAKGLDFHELTHHYFGSLHLYAEYLKRDNETAHHFVDFVRRCCLPDWSLELFLKQDNLQVSASKLYENGVSFECVGDRKLIDITFETKKPFNGYLLCLGCLQPCFTSLKARLMFPQLKFDNRTVCVLKNLMAFEHYHYPDKPFITNYVSLLDSLVHTKEDVELLVEKGCIFREHVSNEEVVNLVKSLSKHVVSTGKTCYYKVIRELTLHNKSGWKKTMGTVRRVYFRDTWRGSSTIIGIFVLVYTIVSFYRNIHDLISK</sequence>
<evidence type="ECO:0000256" key="2">
    <source>
        <dbReference type="SAM" id="SignalP"/>
    </source>
</evidence>
<keyword evidence="4" id="KW-1185">Reference proteome</keyword>
<dbReference type="AlphaFoldDB" id="A0A445EHG5"/>
<dbReference type="Pfam" id="PF03140">
    <property type="entry name" value="DUF247"/>
    <property type="match status" value="1"/>
</dbReference>
<feature type="signal peptide" evidence="2">
    <location>
        <begin position="1"/>
        <end position="19"/>
    </location>
</feature>
<feature type="transmembrane region" description="Helical" evidence="1">
    <location>
        <begin position="481"/>
        <end position="501"/>
    </location>
</feature>
<evidence type="ECO:0000256" key="1">
    <source>
        <dbReference type="SAM" id="Phobius"/>
    </source>
</evidence>
<protein>
    <submittedName>
        <fullName evidence="3">Uncharacterized protein</fullName>
    </submittedName>
</protein>
<dbReference type="PROSITE" id="PS51257">
    <property type="entry name" value="PROKAR_LIPOPROTEIN"/>
    <property type="match status" value="1"/>
</dbReference>